<protein>
    <submittedName>
        <fullName evidence="2">Uncharacterized protein</fullName>
    </submittedName>
</protein>
<evidence type="ECO:0000313" key="3">
    <source>
        <dbReference type="Proteomes" id="UP000315295"/>
    </source>
</evidence>
<proteinExistence type="predicted"/>
<name>A0A540NBG4_MALBA</name>
<dbReference type="GO" id="GO:0007142">
    <property type="term" value="P:male meiosis II"/>
    <property type="evidence" value="ECO:0007669"/>
    <property type="project" value="InterPro"/>
</dbReference>
<organism evidence="2 3">
    <name type="scientific">Malus baccata</name>
    <name type="common">Siberian crab apple</name>
    <name type="synonym">Pyrus baccata</name>
    <dbReference type="NCBI Taxonomy" id="106549"/>
    <lineage>
        <taxon>Eukaryota</taxon>
        <taxon>Viridiplantae</taxon>
        <taxon>Streptophyta</taxon>
        <taxon>Embryophyta</taxon>
        <taxon>Tracheophyta</taxon>
        <taxon>Spermatophyta</taxon>
        <taxon>Magnoliopsida</taxon>
        <taxon>eudicotyledons</taxon>
        <taxon>Gunneridae</taxon>
        <taxon>Pentapetalae</taxon>
        <taxon>rosids</taxon>
        <taxon>fabids</taxon>
        <taxon>Rosales</taxon>
        <taxon>Rosaceae</taxon>
        <taxon>Amygdaloideae</taxon>
        <taxon>Maleae</taxon>
        <taxon>Malus</taxon>
    </lineage>
</organism>
<evidence type="ECO:0000256" key="1">
    <source>
        <dbReference type="SAM" id="MobiDB-lite"/>
    </source>
</evidence>
<dbReference type="PANTHER" id="PTHR33318">
    <property type="entry name" value="ASPARTYL/GLUTAMYL-TRNA(ASN/GLN) AMIDOTRANSFERASE SUBUNIT"/>
    <property type="match status" value="1"/>
</dbReference>
<reference evidence="2 3" key="1">
    <citation type="journal article" date="2019" name="G3 (Bethesda)">
        <title>Sequencing of a Wild Apple (Malus baccata) Genome Unravels the Differences Between Cultivated and Wild Apple Species Regarding Disease Resistance and Cold Tolerance.</title>
        <authorList>
            <person name="Chen X."/>
        </authorList>
    </citation>
    <scope>NUCLEOTIDE SEQUENCE [LARGE SCALE GENOMIC DNA]</scope>
    <source>
        <strain evidence="3">cv. Shandingzi</strain>
        <tissue evidence="2">Leaves</tissue>
    </source>
</reference>
<evidence type="ECO:0000313" key="2">
    <source>
        <dbReference type="EMBL" id="TQE08385.1"/>
    </source>
</evidence>
<dbReference type="Proteomes" id="UP000315295">
    <property type="component" value="Unassembled WGS sequence"/>
</dbReference>
<dbReference type="STRING" id="106549.A0A540NBG4"/>
<sequence length="235" mass="26393">MGCFLACFGFSKKKKRRKPATKAAGGDHRRVSYVPLDSSVTIIGIDGAKECSKSELCRDKAKEQTRLKTRKKVSFNPNVQTYEPISTDYRSLESYEEEDLEEKNVKSLSTSASKRDSTTLRLGLFPSNYSREGFSEELCSASRNGESEYPNARDYKYVHSVLSPVENLIQWKAAKAAKAKTAAPQKHQKENIAIFQQPQMPYSSRSNVNRSTKPLLQQIPVHASLSSWLNSQSSN</sequence>
<dbReference type="InterPro" id="IPR039300">
    <property type="entry name" value="JASON"/>
</dbReference>
<feature type="compositionally biased region" description="Polar residues" evidence="1">
    <location>
        <begin position="194"/>
        <end position="215"/>
    </location>
</feature>
<gene>
    <name evidence="2" type="ORF">C1H46_006013</name>
</gene>
<comment type="caution">
    <text evidence="2">The sequence shown here is derived from an EMBL/GenBank/DDBJ whole genome shotgun (WGS) entry which is preliminary data.</text>
</comment>
<feature type="region of interest" description="Disordered" evidence="1">
    <location>
        <begin position="181"/>
        <end position="215"/>
    </location>
</feature>
<accession>A0A540NBG4</accession>
<dbReference type="EMBL" id="VIEB01000072">
    <property type="protein sequence ID" value="TQE08385.1"/>
    <property type="molecule type" value="Genomic_DNA"/>
</dbReference>
<dbReference type="AlphaFoldDB" id="A0A540NBG4"/>
<keyword evidence="3" id="KW-1185">Reference proteome</keyword>
<dbReference type="PANTHER" id="PTHR33318:SF16">
    <property type="entry name" value="FK506-BINDING NUCLEAR-LIKE PROTEIN"/>
    <property type="match status" value="1"/>
</dbReference>